<gene>
    <name evidence="2" type="ORF">KFE25_000745</name>
</gene>
<dbReference type="Pfam" id="PF07004">
    <property type="entry name" value="SHIPPO-rpt"/>
    <property type="match status" value="1"/>
</dbReference>
<accession>A0A8J5XP69</accession>
<dbReference type="InterPro" id="IPR010736">
    <property type="entry name" value="SHIPPO-rpt"/>
</dbReference>
<dbReference type="AlphaFoldDB" id="A0A8J5XP69"/>
<evidence type="ECO:0000256" key="1">
    <source>
        <dbReference type="SAM" id="MobiDB-lite"/>
    </source>
</evidence>
<dbReference type="PANTHER" id="PTHR40429:SF1">
    <property type="entry name" value="FLAGELLAR ASSOCIATED PROTEIN"/>
    <property type="match status" value="1"/>
</dbReference>
<dbReference type="OrthoDB" id="10530808at2759"/>
<comment type="caution">
    <text evidence="2">The sequence shown here is derived from an EMBL/GenBank/DDBJ whole genome shotgun (WGS) entry which is preliminary data.</text>
</comment>
<reference evidence="2" key="1">
    <citation type="submission" date="2021-05" db="EMBL/GenBank/DDBJ databases">
        <title>The genome of the haptophyte Pavlova lutheri (Diacronema luteri, Pavlovales) - a model for lipid biosynthesis in eukaryotic algae.</title>
        <authorList>
            <person name="Hulatt C.J."/>
            <person name="Posewitz M.C."/>
        </authorList>
    </citation>
    <scope>NUCLEOTIDE SEQUENCE</scope>
    <source>
        <strain evidence="2">NIVA-4/92</strain>
    </source>
</reference>
<protein>
    <submittedName>
        <fullName evidence="2">Uncharacterized protein</fullName>
    </submittedName>
</protein>
<dbReference type="PANTHER" id="PTHR40429">
    <property type="entry name" value="FLAGELLAR ASSOCIATED PROTEIN"/>
    <property type="match status" value="1"/>
</dbReference>
<feature type="region of interest" description="Disordered" evidence="1">
    <location>
        <begin position="51"/>
        <end position="76"/>
    </location>
</feature>
<dbReference type="Proteomes" id="UP000751190">
    <property type="component" value="Unassembled WGS sequence"/>
</dbReference>
<feature type="region of interest" description="Disordered" evidence="1">
    <location>
        <begin position="1"/>
        <end position="23"/>
    </location>
</feature>
<evidence type="ECO:0000313" key="2">
    <source>
        <dbReference type="EMBL" id="KAG8467429.1"/>
    </source>
</evidence>
<dbReference type="EMBL" id="JAGTXO010000006">
    <property type="protein sequence ID" value="KAG8467429.1"/>
    <property type="molecule type" value="Genomic_DNA"/>
</dbReference>
<evidence type="ECO:0000313" key="3">
    <source>
        <dbReference type="Proteomes" id="UP000751190"/>
    </source>
</evidence>
<organism evidence="2 3">
    <name type="scientific">Diacronema lutheri</name>
    <name type="common">Unicellular marine alga</name>
    <name type="synonym">Monochrysis lutheri</name>
    <dbReference type="NCBI Taxonomy" id="2081491"/>
    <lineage>
        <taxon>Eukaryota</taxon>
        <taxon>Haptista</taxon>
        <taxon>Haptophyta</taxon>
        <taxon>Pavlovophyceae</taxon>
        <taxon>Pavlovales</taxon>
        <taxon>Pavlovaceae</taxon>
        <taxon>Diacronema</taxon>
    </lineage>
</organism>
<name>A0A8J5XP69_DIALT</name>
<keyword evidence="3" id="KW-1185">Reference proteome</keyword>
<feature type="compositionally biased region" description="Pro residues" evidence="1">
    <location>
        <begin position="54"/>
        <end position="68"/>
    </location>
</feature>
<sequence>MSNADSEADASPSPRVERRKAIAAVQPSPARFQTYTEAVHELAEARRIFAIRPRPTPEPAPPMPPRAPPASAVSDPTGLAVDERNSFVRHAGTWPLARGVGFETNAGRTVGGFPHAFARVGLSSGFGRQVIAGTRTAPGYTFGPQNAQALEQLRVKEERIALGITSDISVTPAPGAYESPSAFGRQLQSHKPSVPAYAFGVGGRFAETERLERSMSLIPGPGSYRA</sequence>
<proteinExistence type="predicted"/>